<evidence type="ECO:0000256" key="1">
    <source>
        <dbReference type="SAM" id="MobiDB-lite"/>
    </source>
</evidence>
<organism evidence="3 4">
    <name type="scientific">Dactylonectria macrodidyma</name>
    <dbReference type="NCBI Taxonomy" id="307937"/>
    <lineage>
        <taxon>Eukaryota</taxon>
        <taxon>Fungi</taxon>
        <taxon>Dikarya</taxon>
        <taxon>Ascomycota</taxon>
        <taxon>Pezizomycotina</taxon>
        <taxon>Sordariomycetes</taxon>
        <taxon>Hypocreomycetidae</taxon>
        <taxon>Hypocreales</taxon>
        <taxon>Nectriaceae</taxon>
        <taxon>Dactylonectria</taxon>
    </lineage>
</organism>
<evidence type="ECO:0000259" key="2">
    <source>
        <dbReference type="SMART" id="SM00355"/>
    </source>
</evidence>
<dbReference type="InterPro" id="IPR022698">
    <property type="entry name" value="OrsD"/>
</dbReference>
<dbReference type="Pfam" id="PF12013">
    <property type="entry name" value="OrsD"/>
    <property type="match status" value="1"/>
</dbReference>
<proteinExistence type="predicted"/>
<feature type="domain" description="C2H2-type" evidence="2">
    <location>
        <begin position="640"/>
        <end position="664"/>
    </location>
</feature>
<evidence type="ECO:0000313" key="3">
    <source>
        <dbReference type="EMBL" id="KAH7109707.1"/>
    </source>
</evidence>
<evidence type="ECO:0000313" key="4">
    <source>
        <dbReference type="Proteomes" id="UP000738349"/>
    </source>
</evidence>
<dbReference type="OrthoDB" id="5097021at2759"/>
<feature type="region of interest" description="Disordered" evidence="1">
    <location>
        <begin position="580"/>
        <end position="621"/>
    </location>
</feature>
<feature type="compositionally biased region" description="Acidic residues" evidence="1">
    <location>
        <begin position="14"/>
        <end position="60"/>
    </location>
</feature>
<reference evidence="3" key="1">
    <citation type="journal article" date="2021" name="Nat. Commun.">
        <title>Genetic determinants of endophytism in the Arabidopsis root mycobiome.</title>
        <authorList>
            <person name="Mesny F."/>
            <person name="Miyauchi S."/>
            <person name="Thiergart T."/>
            <person name="Pickel B."/>
            <person name="Atanasova L."/>
            <person name="Karlsson M."/>
            <person name="Huettel B."/>
            <person name="Barry K.W."/>
            <person name="Haridas S."/>
            <person name="Chen C."/>
            <person name="Bauer D."/>
            <person name="Andreopoulos W."/>
            <person name="Pangilinan J."/>
            <person name="LaButti K."/>
            <person name="Riley R."/>
            <person name="Lipzen A."/>
            <person name="Clum A."/>
            <person name="Drula E."/>
            <person name="Henrissat B."/>
            <person name="Kohler A."/>
            <person name="Grigoriev I.V."/>
            <person name="Martin F.M."/>
            <person name="Hacquard S."/>
        </authorList>
    </citation>
    <scope>NUCLEOTIDE SEQUENCE</scope>
    <source>
        <strain evidence="3">MPI-CAGE-AT-0147</strain>
    </source>
</reference>
<comment type="caution">
    <text evidence="3">The sequence shown here is derived from an EMBL/GenBank/DDBJ whole genome shotgun (WGS) entry which is preliminary data.</text>
</comment>
<accession>A0A9P9CZJ1</accession>
<feature type="domain" description="C2H2-type" evidence="2">
    <location>
        <begin position="708"/>
        <end position="730"/>
    </location>
</feature>
<dbReference type="Proteomes" id="UP000738349">
    <property type="component" value="Unassembled WGS sequence"/>
</dbReference>
<keyword evidence="4" id="KW-1185">Reference proteome</keyword>
<feature type="region of interest" description="Disordered" evidence="1">
    <location>
        <begin position="1"/>
        <end position="71"/>
    </location>
</feature>
<name>A0A9P9CZJ1_9HYPO</name>
<protein>
    <recommendedName>
        <fullName evidence="2">C2H2-type domain-containing protein</fullName>
    </recommendedName>
</protein>
<sequence length="773" mass="87052">MRYILGLASQLAEGGEDGDNESDNESDNDEEEEDEDNEDTDGDDDDKDGSQDEGEEEDDKEDHSSAQFTFRPHRGTRLELSEALFQLSMMFWTYQSQDGVMASSTIIHFTAVMGVHRSSLAYRDAYNSTPDLAALIWVGRLFFLEYSLPLHSYDTLVYVWPARRTYPSQPERLEAIRAKYMLRGCHSPLSELVELKAFGKSIIKQEGPRGNLTWALDGRSFTIGDDKVVRLSEFCATYQAAIAQVRELVAEMMLGWEPTVDLSTIRDDLTCRQPGWCFLDKPENNLAGTYKAMARRAWSSSFRGQALAKAGHWLPGPCLAYLGAGVELTAMGFSASHVTAGLPGRGTETTSIRFRNTKLAIRNVFICEGRVIVIISYNKARASNNHAFYVVRYLPDDLDSSMFLYLAYIRPFLDFLANQLELPQYHSNEFLFPDPKHKKRHLTSTQATAALRSLTQDLQTPWTISLYRQAAIAIAKRHISDLIKKRNFYYPSDASTPVRMIAAGVGHHPRTLLKDYAIDRALPAWLQPELLEMYRQLSTLWQSWNQQYYEEYCLAGGSHVVKDGDAVDDSAERGRCLADAAAPDPGWRNKRPASPSSSEMARKKRKGLNISSSSSGYLTPEAAATEPPKGFIYNAEYQILICVTCESIIHPGRRSFYQHLNRKHRLMGPACKAYMERLSILQLRPLKELAVPRGKVAAIPGLRVHKAFRCNVCPYFTTRWAKILDHISTHKLGVSLQIAWEMGKMGKCYVQTFSSAKGLIVYFEATPLPSPAC</sequence>
<gene>
    <name evidence="3" type="ORF">EDB81DRAFT_672686</name>
</gene>
<dbReference type="EMBL" id="JAGMUV010000050">
    <property type="protein sequence ID" value="KAH7109707.1"/>
    <property type="molecule type" value="Genomic_DNA"/>
</dbReference>
<dbReference type="InterPro" id="IPR013087">
    <property type="entry name" value="Znf_C2H2_type"/>
</dbReference>
<dbReference type="SMART" id="SM00355">
    <property type="entry name" value="ZnF_C2H2"/>
    <property type="match status" value="2"/>
</dbReference>
<dbReference type="AlphaFoldDB" id="A0A9P9CZJ1"/>